<reference evidence="7" key="3">
    <citation type="submission" date="2015-06" db="UniProtKB">
        <authorList>
            <consortium name="EnsemblMetazoa"/>
        </authorList>
    </citation>
    <scope>IDENTIFICATION</scope>
</reference>
<dbReference type="RefSeq" id="XP_009010048.1">
    <property type="nucleotide sequence ID" value="XM_009011800.1"/>
</dbReference>
<dbReference type="GeneID" id="20201543"/>
<evidence type="ECO:0000259" key="5">
    <source>
        <dbReference type="PROSITE" id="PS50089"/>
    </source>
</evidence>
<dbReference type="AlphaFoldDB" id="T1EY93"/>
<sequence>MQHSQQEIEEFAEETLKVYMWNFTSEESLSQIVMYDNAMKENKKMESIFSFYQMDEMELFLASEEAISTMIFGLIKVSPCDIFYLELSENRRYKLPFIKGMFIDNCCGICLEDFQNKSFVSGLKCLHSFHFDCIKEWLERKSSCSTCRNEISTNLAIERSIEVTEKNGSTCLKLSIVTSPKVNDLIFDD</sequence>
<organism evidence="7 8">
    <name type="scientific">Helobdella robusta</name>
    <name type="common">Californian leech</name>
    <dbReference type="NCBI Taxonomy" id="6412"/>
    <lineage>
        <taxon>Eukaryota</taxon>
        <taxon>Metazoa</taxon>
        <taxon>Spiralia</taxon>
        <taxon>Lophotrochozoa</taxon>
        <taxon>Annelida</taxon>
        <taxon>Clitellata</taxon>
        <taxon>Hirudinea</taxon>
        <taxon>Rhynchobdellida</taxon>
        <taxon>Glossiphoniidae</taxon>
        <taxon>Helobdella</taxon>
    </lineage>
</organism>
<dbReference type="Proteomes" id="UP000015101">
    <property type="component" value="Unassembled WGS sequence"/>
</dbReference>
<accession>T1EY93</accession>
<dbReference type="EnsemblMetazoa" id="HelroT166565">
    <property type="protein sequence ID" value="HelroP166565"/>
    <property type="gene ID" value="HelroG166565"/>
</dbReference>
<dbReference type="Pfam" id="PF13639">
    <property type="entry name" value="zf-RING_2"/>
    <property type="match status" value="1"/>
</dbReference>
<reference evidence="6 8" key="2">
    <citation type="journal article" date="2013" name="Nature">
        <title>Insights into bilaterian evolution from three spiralian genomes.</title>
        <authorList>
            <person name="Simakov O."/>
            <person name="Marletaz F."/>
            <person name="Cho S.J."/>
            <person name="Edsinger-Gonzales E."/>
            <person name="Havlak P."/>
            <person name="Hellsten U."/>
            <person name="Kuo D.H."/>
            <person name="Larsson T."/>
            <person name="Lv J."/>
            <person name="Arendt D."/>
            <person name="Savage R."/>
            <person name="Osoegawa K."/>
            <person name="de Jong P."/>
            <person name="Grimwood J."/>
            <person name="Chapman J.A."/>
            <person name="Shapiro H."/>
            <person name="Aerts A."/>
            <person name="Otillar R.P."/>
            <person name="Terry A.Y."/>
            <person name="Boore J.L."/>
            <person name="Grigoriev I.V."/>
            <person name="Lindberg D.R."/>
            <person name="Seaver E.C."/>
            <person name="Weisblat D.A."/>
            <person name="Putnam N.H."/>
            <person name="Rokhsar D.S."/>
        </authorList>
    </citation>
    <scope>NUCLEOTIDE SEQUENCE</scope>
</reference>
<dbReference type="Gene3D" id="3.30.40.10">
    <property type="entry name" value="Zinc/RING finger domain, C3HC4 (zinc finger)"/>
    <property type="match status" value="1"/>
</dbReference>
<evidence type="ECO:0000313" key="7">
    <source>
        <dbReference type="EnsemblMetazoa" id="HelroP166565"/>
    </source>
</evidence>
<evidence type="ECO:0000256" key="2">
    <source>
        <dbReference type="ARBA" id="ARBA00022771"/>
    </source>
</evidence>
<dbReference type="InterPro" id="IPR052788">
    <property type="entry name" value="RING-type_E3_ligase_ATL"/>
</dbReference>
<dbReference type="InParanoid" id="T1EY93"/>
<name>T1EY93_HELRO</name>
<dbReference type="CTD" id="20201543"/>
<dbReference type="GO" id="GO:0008270">
    <property type="term" value="F:zinc ion binding"/>
    <property type="evidence" value="ECO:0007669"/>
    <property type="project" value="UniProtKB-KW"/>
</dbReference>
<dbReference type="SMART" id="SM00184">
    <property type="entry name" value="RING"/>
    <property type="match status" value="1"/>
</dbReference>
<dbReference type="InterPro" id="IPR013083">
    <property type="entry name" value="Znf_RING/FYVE/PHD"/>
</dbReference>
<dbReference type="InterPro" id="IPR001841">
    <property type="entry name" value="Znf_RING"/>
</dbReference>
<dbReference type="OrthoDB" id="8062037at2759"/>
<dbReference type="STRING" id="6412.T1EY93"/>
<dbReference type="HOGENOM" id="CLU_1435876_0_0_1"/>
<dbReference type="GO" id="GO:0012505">
    <property type="term" value="C:endomembrane system"/>
    <property type="evidence" value="ECO:0000318"/>
    <property type="project" value="GO_Central"/>
</dbReference>
<dbReference type="SUPFAM" id="SSF57850">
    <property type="entry name" value="RING/U-box"/>
    <property type="match status" value="1"/>
</dbReference>
<dbReference type="PROSITE" id="PS50089">
    <property type="entry name" value="ZF_RING_2"/>
    <property type="match status" value="1"/>
</dbReference>
<keyword evidence="3" id="KW-0862">Zinc</keyword>
<dbReference type="GO" id="GO:0043161">
    <property type="term" value="P:proteasome-mediated ubiquitin-dependent protein catabolic process"/>
    <property type="evidence" value="ECO:0000318"/>
    <property type="project" value="GO_Central"/>
</dbReference>
<proteinExistence type="predicted"/>
<evidence type="ECO:0000313" key="8">
    <source>
        <dbReference type="Proteomes" id="UP000015101"/>
    </source>
</evidence>
<evidence type="ECO:0000256" key="1">
    <source>
        <dbReference type="ARBA" id="ARBA00022723"/>
    </source>
</evidence>
<protein>
    <recommendedName>
        <fullName evidence="5">RING-type domain-containing protein</fullName>
    </recommendedName>
</protein>
<keyword evidence="2 4" id="KW-0863">Zinc-finger</keyword>
<gene>
    <name evidence="7" type="primary">20201543</name>
    <name evidence="6" type="ORF">HELRODRAFT_166565</name>
</gene>
<dbReference type="KEGG" id="hro:HELRODRAFT_166565"/>
<feature type="domain" description="RING-type" evidence="5">
    <location>
        <begin position="107"/>
        <end position="148"/>
    </location>
</feature>
<evidence type="ECO:0000313" key="6">
    <source>
        <dbReference type="EMBL" id="ESO11560.1"/>
    </source>
</evidence>
<dbReference type="EMBL" id="KB095812">
    <property type="protein sequence ID" value="ESO11560.1"/>
    <property type="molecule type" value="Genomic_DNA"/>
</dbReference>
<keyword evidence="8" id="KW-1185">Reference proteome</keyword>
<dbReference type="PANTHER" id="PTHR45798">
    <property type="entry name" value="RING-H2 FINGER PROTEIN ATL61-RELATED-RELATED"/>
    <property type="match status" value="1"/>
</dbReference>
<reference evidence="8" key="1">
    <citation type="submission" date="2012-12" db="EMBL/GenBank/DDBJ databases">
        <authorList>
            <person name="Hellsten U."/>
            <person name="Grimwood J."/>
            <person name="Chapman J.A."/>
            <person name="Shapiro H."/>
            <person name="Aerts A."/>
            <person name="Otillar R.P."/>
            <person name="Terry A.Y."/>
            <person name="Boore J.L."/>
            <person name="Simakov O."/>
            <person name="Marletaz F."/>
            <person name="Cho S.-J."/>
            <person name="Edsinger-Gonzales E."/>
            <person name="Havlak P."/>
            <person name="Kuo D.-H."/>
            <person name="Larsson T."/>
            <person name="Lv J."/>
            <person name="Arendt D."/>
            <person name="Savage R."/>
            <person name="Osoegawa K."/>
            <person name="de Jong P."/>
            <person name="Lindberg D.R."/>
            <person name="Seaver E.C."/>
            <person name="Weisblat D.A."/>
            <person name="Putnam N.H."/>
            <person name="Grigoriev I.V."/>
            <person name="Rokhsar D.S."/>
        </authorList>
    </citation>
    <scope>NUCLEOTIDE SEQUENCE</scope>
</reference>
<dbReference type="PANTHER" id="PTHR45798:SF97">
    <property type="entry name" value="ALCOHOL-SENSITIVE RING FINGER PROTEIN 1"/>
    <property type="match status" value="1"/>
</dbReference>
<keyword evidence="1" id="KW-0479">Metal-binding</keyword>
<dbReference type="EMBL" id="AMQM01002459">
    <property type="status" value="NOT_ANNOTATED_CDS"/>
    <property type="molecule type" value="Genomic_DNA"/>
</dbReference>
<evidence type="ECO:0000256" key="4">
    <source>
        <dbReference type="PROSITE-ProRule" id="PRU00175"/>
    </source>
</evidence>
<evidence type="ECO:0000256" key="3">
    <source>
        <dbReference type="ARBA" id="ARBA00022833"/>
    </source>
</evidence>
<dbReference type="GO" id="GO:0061630">
    <property type="term" value="F:ubiquitin protein ligase activity"/>
    <property type="evidence" value="ECO:0000318"/>
    <property type="project" value="GO_Central"/>
</dbReference>